<keyword evidence="4" id="KW-1185">Reference proteome</keyword>
<feature type="region of interest" description="Disordered" evidence="1">
    <location>
        <begin position="32"/>
        <end position="116"/>
    </location>
</feature>
<dbReference type="KEGG" id="scm:SCHCO_0238452"/>
<feature type="compositionally biased region" description="Basic and acidic residues" evidence="1">
    <location>
        <begin position="171"/>
        <end position="186"/>
    </location>
</feature>
<reference evidence="3 4" key="1">
    <citation type="journal article" date="2010" name="Nat. Biotechnol.">
        <title>Genome sequence of the model mushroom Schizophyllum commune.</title>
        <authorList>
            <person name="Ohm R.A."/>
            <person name="de Jong J.F."/>
            <person name="Lugones L.G."/>
            <person name="Aerts A."/>
            <person name="Kothe E."/>
            <person name="Stajich J.E."/>
            <person name="de Vries R.P."/>
            <person name="Record E."/>
            <person name="Levasseur A."/>
            <person name="Baker S.E."/>
            <person name="Bartholomew K.A."/>
            <person name="Coutinho P.M."/>
            <person name="Erdmann S."/>
            <person name="Fowler T.J."/>
            <person name="Gathman A.C."/>
            <person name="Lombard V."/>
            <person name="Henrissat B."/>
            <person name="Knabe N."/>
            <person name="Kuees U."/>
            <person name="Lilly W.W."/>
            <person name="Lindquist E."/>
            <person name="Lucas S."/>
            <person name="Magnuson J.K."/>
            <person name="Piumi F."/>
            <person name="Raudaskoski M."/>
            <person name="Salamov A."/>
            <person name="Schmutz J."/>
            <person name="Schwarze F.W.M.R."/>
            <person name="vanKuyk P.A."/>
            <person name="Horton J.S."/>
            <person name="Grigoriev I.V."/>
            <person name="Woesten H.A.B."/>
        </authorList>
    </citation>
    <scope>NUCLEOTIDE SEQUENCE [LARGE SCALE GENOMIC DNA]</scope>
    <source>
        <strain evidence="4">H4-8 / FGSC 9210</strain>
    </source>
</reference>
<feature type="compositionally biased region" description="Polar residues" evidence="1">
    <location>
        <begin position="99"/>
        <end position="116"/>
    </location>
</feature>
<dbReference type="Proteomes" id="UP000007431">
    <property type="component" value="Unassembled WGS sequence"/>
</dbReference>
<evidence type="ECO:0000313" key="4">
    <source>
        <dbReference type="Proteomes" id="UP000007431"/>
    </source>
</evidence>
<evidence type="ECO:0000256" key="1">
    <source>
        <dbReference type="SAM" id="MobiDB-lite"/>
    </source>
</evidence>
<accession>D8QK72</accession>
<keyword evidence="2" id="KW-0812">Transmembrane</keyword>
<dbReference type="GeneID" id="9596605"/>
<dbReference type="InParanoid" id="D8QK72"/>
<feature type="compositionally biased region" description="Low complexity" evidence="1">
    <location>
        <begin position="405"/>
        <end position="414"/>
    </location>
</feature>
<organism evidence="4">
    <name type="scientific">Schizophyllum commune (strain H4-8 / FGSC 9210)</name>
    <name type="common">Split gill fungus</name>
    <dbReference type="NCBI Taxonomy" id="578458"/>
    <lineage>
        <taxon>Eukaryota</taxon>
        <taxon>Fungi</taxon>
        <taxon>Dikarya</taxon>
        <taxon>Basidiomycota</taxon>
        <taxon>Agaricomycotina</taxon>
        <taxon>Agaricomycetes</taxon>
        <taxon>Agaricomycetidae</taxon>
        <taxon>Agaricales</taxon>
        <taxon>Schizophyllaceae</taxon>
        <taxon>Schizophyllum</taxon>
    </lineage>
</organism>
<feature type="compositionally biased region" description="Acidic residues" evidence="1">
    <location>
        <begin position="150"/>
        <end position="163"/>
    </location>
</feature>
<protein>
    <submittedName>
        <fullName evidence="3">Uncharacterized protein</fullName>
    </submittedName>
</protein>
<feature type="compositionally biased region" description="Pro residues" evidence="1">
    <location>
        <begin position="392"/>
        <end position="404"/>
    </location>
</feature>
<name>D8QK72_SCHCM</name>
<feature type="region of interest" description="Disordered" evidence="1">
    <location>
        <begin position="337"/>
        <end position="430"/>
    </location>
</feature>
<proteinExistence type="predicted"/>
<dbReference type="VEuPathDB" id="FungiDB:SCHCODRAFT_0238452"/>
<gene>
    <name evidence="3" type="ORF">SCHCODRAFT_238452</name>
</gene>
<keyword evidence="2" id="KW-1133">Transmembrane helix</keyword>
<sequence length="1116" mass="121473">MTQIPLPPSLAGVTPEQMQAMISFFFQHQPGAHIPSSATTVAPEQPSTSNADRAGVDADMDVTADGNAPSAESLPPANTTPPRPKAAVPVPSTPRVRGNASNSFAVPDTAASTPSSKMAQLTLEGRILIFEDAPVADNGDGHVRGNVGGDEPDTVQDGDDSDPYEGFPEIVTKESAERALALHRDTPAAVTKSTSARRKRNEPTTARWMNTRRTRTSSESSPPPVQSSPKKKARVASPSVSPVPTRTYKTPLTTKGGIASPFESPDQTDESDVKALERILRSMRRGEKIPAVEDLLKEVRVSAFLDTEAACSDEEDEEDGDGNLKDFVVNDDVVEYDEDAPVLPDEEDTRPRRLFKRGGHGDRAPVSDKSAKTDDFSDIEIVPTLDKGKGRAPPPPPSPPPVPVAGPSGAHAPATRAAEDADVSVPDGHSTAVTNTAWQTAKIPLADAISGLHPGSTAVDSSSPVHSWTPFACDTLARMGYSENTFNVPGDCALILSDYKDEGWGTPSVDIVAAAETHVHVGNLLRGMQFRRHGPYINESQVDPEELEAVDVSPPSGTTRYKIVIKETRAPAVSITPCIVRYWRLDNPTAGPHPVYYICVTPFEGCFDRAVALECMKFGQRELYCIAFNNAIRMSTLPSFDRPSGGPTSGKVKPSSSIRRGKNAAQPPRCGSNFELSTNDSMTILDARSVPLPRDMSTWHTSLPVYEGVPPKDAVALVAHTTNISPMPVAFGFIVLRRSIIKSGAQWRAAVVDREISPYTDISPTGNGSFPTEMKRHLYVYTTLVSCFVVVALVVTFCAGESSARVPTSQKLKSLLVRRPQLVLDFDRSELPCTLHSKAPFGGVSNTTLLPQHRHSEPTDGAVSHSSLLVNYPSSLALRTNVLAVRARMCRNFMRRWDYRAYRAGNSHGLAITDFTLQIDGAPLLLHLPLHLGLSTVLFAPLYPFFDRPRAVYLNSEHSLPHSRPLGRRALHRTMKFILGGGPKRPNWASLRKYVIGDHPDDVNDASEFVLVSYGEKENMIARAREDNLVIVDIPFPNVVWHLTKAKLKTASVMHDVEWSSLWDVGEARLNLSAHECNENCATTPCVAVFKKVLTRRERNKKDYAKRSKNQSLTSS</sequence>
<dbReference type="EMBL" id="GL377315">
    <property type="protein sequence ID" value="EFI91841.1"/>
    <property type="molecule type" value="Genomic_DNA"/>
</dbReference>
<dbReference type="HOGENOM" id="CLU_281061_0_0_1"/>
<feature type="compositionally biased region" description="Polar residues" evidence="1">
    <location>
        <begin position="36"/>
        <end position="51"/>
    </location>
</feature>
<feature type="region of interest" description="Disordered" evidence="1">
    <location>
        <begin position="135"/>
        <end position="273"/>
    </location>
</feature>
<dbReference type="AlphaFoldDB" id="D8QK72"/>
<feature type="region of interest" description="Disordered" evidence="1">
    <location>
        <begin position="639"/>
        <end position="672"/>
    </location>
</feature>
<feature type="compositionally biased region" description="Basic and acidic residues" evidence="1">
    <location>
        <begin position="359"/>
        <end position="375"/>
    </location>
</feature>
<feature type="compositionally biased region" description="Acidic residues" evidence="1">
    <location>
        <begin position="337"/>
        <end position="348"/>
    </location>
</feature>
<evidence type="ECO:0000256" key="2">
    <source>
        <dbReference type="SAM" id="Phobius"/>
    </source>
</evidence>
<dbReference type="RefSeq" id="XP_003026744.1">
    <property type="nucleotide sequence ID" value="XM_003026698.1"/>
</dbReference>
<feature type="compositionally biased region" description="Polar residues" evidence="1">
    <location>
        <begin position="238"/>
        <end position="253"/>
    </location>
</feature>
<evidence type="ECO:0000313" key="3">
    <source>
        <dbReference type="EMBL" id="EFI91841.1"/>
    </source>
</evidence>
<keyword evidence="2" id="KW-0472">Membrane</keyword>
<feature type="transmembrane region" description="Helical" evidence="2">
    <location>
        <begin position="778"/>
        <end position="799"/>
    </location>
</feature>